<proteinExistence type="predicted"/>
<reference evidence="1" key="2">
    <citation type="journal article" date="2015" name="Data Brief">
        <title>Shoot transcriptome of the giant reed, Arundo donax.</title>
        <authorList>
            <person name="Barrero R.A."/>
            <person name="Guerrero F.D."/>
            <person name="Moolhuijzen P."/>
            <person name="Goolsby J.A."/>
            <person name="Tidwell J."/>
            <person name="Bellgard S.E."/>
            <person name="Bellgard M.I."/>
        </authorList>
    </citation>
    <scope>NUCLEOTIDE SEQUENCE</scope>
    <source>
        <tissue evidence="1">Shoot tissue taken approximately 20 cm above the soil surface</tissue>
    </source>
</reference>
<keyword evidence="1" id="KW-0808">Transferase</keyword>
<reference evidence="1" key="1">
    <citation type="submission" date="2014-09" db="EMBL/GenBank/DDBJ databases">
        <authorList>
            <person name="Magalhaes I.L.F."/>
            <person name="Oliveira U."/>
            <person name="Santos F.R."/>
            <person name="Vidigal T.H.D.A."/>
            <person name="Brescovit A.D."/>
            <person name="Santos A.J."/>
        </authorList>
    </citation>
    <scope>NUCLEOTIDE SEQUENCE</scope>
    <source>
        <tissue evidence="1">Shoot tissue taken approximately 20 cm above the soil surface</tissue>
    </source>
</reference>
<protein>
    <submittedName>
        <fullName evidence="1">O-linked n-acetylglucosamine transferase, ogt, putative</fullName>
    </submittedName>
</protein>
<organism evidence="1">
    <name type="scientific">Arundo donax</name>
    <name type="common">Giant reed</name>
    <name type="synonym">Donax arundinaceus</name>
    <dbReference type="NCBI Taxonomy" id="35708"/>
    <lineage>
        <taxon>Eukaryota</taxon>
        <taxon>Viridiplantae</taxon>
        <taxon>Streptophyta</taxon>
        <taxon>Embryophyta</taxon>
        <taxon>Tracheophyta</taxon>
        <taxon>Spermatophyta</taxon>
        <taxon>Magnoliopsida</taxon>
        <taxon>Liliopsida</taxon>
        <taxon>Poales</taxon>
        <taxon>Poaceae</taxon>
        <taxon>PACMAD clade</taxon>
        <taxon>Arundinoideae</taxon>
        <taxon>Arundineae</taxon>
        <taxon>Arundo</taxon>
    </lineage>
</organism>
<evidence type="ECO:0000313" key="1">
    <source>
        <dbReference type="EMBL" id="JAD93204.1"/>
    </source>
</evidence>
<name>A0A0A9DXD2_ARUDO</name>
<accession>A0A0A9DXD2</accession>
<dbReference type="EMBL" id="GBRH01204691">
    <property type="protein sequence ID" value="JAD93204.1"/>
    <property type="molecule type" value="Transcribed_RNA"/>
</dbReference>
<dbReference type="GO" id="GO:0016740">
    <property type="term" value="F:transferase activity"/>
    <property type="evidence" value="ECO:0007669"/>
    <property type="project" value="UniProtKB-KW"/>
</dbReference>
<dbReference type="AlphaFoldDB" id="A0A0A9DXD2"/>
<sequence length="34" mass="3702">MGFCHGGSDCCCLNVILNCFINSTNLLERIPSIN</sequence>